<dbReference type="GO" id="GO:0031418">
    <property type="term" value="F:L-ascorbic acid binding"/>
    <property type="evidence" value="ECO:0007669"/>
    <property type="project" value="UniProtKB-KW"/>
</dbReference>
<dbReference type="KEGG" id="csv:101214138"/>
<dbReference type="InterPro" id="IPR027443">
    <property type="entry name" value="IPNS-like_sf"/>
</dbReference>
<evidence type="ECO:0000256" key="5">
    <source>
        <dbReference type="ARBA" id="ARBA00022964"/>
    </source>
</evidence>
<evidence type="ECO:0000256" key="9">
    <source>
        <dbReference type="SAM" id="MobiDB-lite"/>
    </source>
</evidence>
<dbReference type="GO" id="GO:0046872">
    <property type="term" value="F:metal ion binding"/>
    <property type="evidence" value="ECO:0007669"/>
    <property type="project" value="UniProtKB-KW"/>
</dbReference>
<protein>
    <recommendedName>
        <fullName evidence="10">Fe2OG dioxygenase domain-containing protein</fullName>
    </recommendedName>
</protein>
<dbReference type="GO" id="GO:0009805">
    <property type="term" value="P:coumarin biosynthetic process"/>
    <property type="evidence" value="ECO:0007669"/>
    <property type="project" value="UniProtKB-ARBA"/>
</dbReference>
<proteinExistence type="inferred from homology"/>
<dbReference type="InterPro" id="IPR050295">
    <property type="entry name" value="Plant_2OG-oxidoreductases"/>
</dbReference>
<reference evidence="11 12" key="2">
    <citation type="journal article" date="2009" name="PLoS ONE">
        <title>An integrated genetic and cytogenetic map of the cucumber genome.</title>
        <authorList>
            <person name="Ren Y."/>
            <person name="Zhang Z."/>
            <person name="Liu J."/>
            <person name="Staub J.E."/>
            <person name="Han Y."/>
            <person name="Cheng Z."/>
            <person name="Li X."/>
            <person name="Lu J."/>
            <person name="Miao H."/>
            <person name="Kang H."/>
            <person name="Xie B."/>
            <person name="Gu X."/>
            <person name="Wang X."/>
            <person name="Du Y."/>
            <person name="Jin W."/>
            <person name="Huang S."/>
        </authorList>
    </citation>
    <scope>NUCLEOTIDE SEQUENCE [LARGE SCALE GENOMIC DNA]</scope>
    <source>
        <strain evidence="12">cv. 9930</strain>
    </source>
</reference>
<reference evidence="11 12" key="3">
    <citation type="journal article" date="2010" name="BMC Genomics">
        <title>Transcriptome sequencing and comparative analysis of cucumber flowers with different sex types.</title>
        <authorList>
            <person name="Guo S."/>
            <person name="Zheng Y."/>
            <person name="Joung J.G."/>
            <person name="Liu S."/>
            <person name="Zhang Z."/>
            <person name="Crasta O.R."/>
            <person name="Sobral B.W."/>
            <person name="Xu Y."/>
            <person name="Huang S."/>
            <person name="Fei Z."/>
        </authorList>
    </citation>
    <scope>NUCLEOTIDE SEQUENCE [LARGE SCALE GENOMIC DNA]</scope>
    <source>
        <strain evidence="12">cv. 9930</strain>
    </source>
</reference>
<dbReference type="InterPro" id="IPR026992">
    <property type="entry name" value="DIOX_N"/>
</dbReference>
<comment type="similarity">
    <text evidence="2 8">Belongs to the iron/ascorbate-dependent oxidoreductase family.</text>
</comment>
<dbReference type="Proteomes" id="UP000029981">
    <property type="component" value="Chromosome 3"/>
</dbReference>
<feature type="region of interest" description="Disordered" evidence="9">
    <location>
        <begin position="1"/>
        <end position="28"/>
    </location>
</feature>
<dbReference type="AlphaFoldDB" id="A0A0A0LFH9"/>
<evidence type="ECO:0000259" key="10">
    <source>
        <dbReference type="PROSITE" id="PS51471"/>
    </source>
</evidence>
<evidence type="ECO:0000256" key="8">
    <source>
        <dbReference type="RuleBase" id="RU003682"/>
    </source>
</evidence>
<comment type="cofactor">
    <cofactor evidence="1">
        <name>L-ascorbate</name>
        <dbReference type="ChEBI" id="CHEBI:38290"/>
    </cofactor>
</comment>
<dbReference type="Gramene" id="KGN59447">
    <property type="protein sequence ID" value="KGN59447"/>
    <property type="gene ID" value="Csa_3G821020"/>
</dbReference>
<dbReference type="eggNOG" id="KOG0143">
    <property type="taxonomic scope" value="Eukaryota"/>
</dbReference>
<sequence>MASMYDSDSDSKPVNEEGDHPWKEAINKGYGTTGLSKMRLRALPKAFIQPPEKRSSSMIRASSQASGDTIPIIDMSKAEAAELICEAAEKWGFFQVINHGVPAVLMSDVMHAARRFLGQAAEEKRRFLKENTSCSNVVYMTSFFAEAEKGLEWSDYLSMNFVSEEEAYAFWPAISKDATIEYLKSSNTLIKRVLKILMNKLNANELDETNQTRRIQFNYYPISPTPDLSVGVRSHSDVSLLTVLLQDDVGGLHVRREIDSKGDEWVQVKPVAESLVINIGDFLEIMSNGIYKSVEHCVVSNGNIDRMSIPIFVGLQNSPTIGPLPEVLATGKKAEYKEVVFSDYIKYFLNKPLDGKSTLKLAKI</sequence>
<reference evidence="11 12" key="1">
    <citation type="journal article" date="2009" name="Nat. Genet.">
        <title>The genome of the cucumber, Cucumis sativus L.</title>
        <authorList>
            <person name="Huang S."/>
            <person name="Li R."/>
            <person name="Zhang Z."/>
            <person name="Li L."/>
            <person name="Gu X."/>
            <person name="Fan W."/>
            <person name="Lucas W.J."/>
            <person name="Wang X."/>
            <person name="Xie B."/>
            <person name="Ni P."/>
            <person name="Ren Y."/>
            <person name="Zhu H."/>
            <person name="Li J."/>
            <person name="Lin K."/>
            <person name="Jin W."/>
            <person name="Fei Z."/>
            <person name="Li G."/>
            <person name="Staub J."/>
            <person name="Kilian A."/>
            <person name="van der Vossen E.A."/>
            <person name="Wu Y."/>
            <person name="Guo J."/>
            <person name="He J."/>
            <person name="Jia Z."/>
            <person name="Ren Y."/>
            <person name="Tian G."/>
            <person name="Lu Y."/>
            <person name="Ruan J."/>
            <person name="Qian W."/>
            <person name="Wang M."/>
            <person name="Huang Q."/>
            <person name="Li B."/>
            <person name="Xuan Z."/>
            <person name="Cao J."/>
            <person name="Asan"/>
            <person name="Wu Z."/>
            <person name="Zhang J."/>
            <person name="Cai Q."/>
            <person name="Bai Y."/>
            <person name="Zhao B."/>
            <person name="Han Y."/>
            <person name="Li Y."/>
            <person name="Li X."/>
            <person name="Wang S."/>
            <person name="Shi Q."/>
            <person name="Liu S."/>
            <person name="Cho W.K."/>
            <person name="Kim J.Y."/>
            <person name="Xu Y."/>
            <person name="Heller-Uszynska K."/>
            <person name="Miao H."/>
            <person name="Cheng Z."/>
            <person name="Zhang S."/>
            <person name="Wu J."/>
            <person name="Yang Y."/>
            <person name="Kang H."/>
            <person name="Li M."/>
            <person name="Liang H."/>
            <person name="Ren X."/>
            <person name="Shi Z."/>
            <person name="Wen M."/>
            <person name="Jian M."/>
            <person name="Yang H."/>
            <person name="Zhang G."/>
            <person name="Yang Z."/>
            <person name="Chen R."/>
            <person name="Liu S."/>
            <person name="Li J."/>
            <person name="Ma L."/>
            <person name="Liu H."/>
            <person name="Zhou Y."/>
            <person name="Zhao J."/>
            <person name="Fang X."/>
            <person name="Li G."/>
            <person name="Fang L."/>
            <person name="Li Y."/>
            <person name="Liu D."/>
            <person name="Zheng H."/>
            <person name="Zhang Y."/>
            <person name="Qin N."/>
            <person name="Li Z."/>
            <person name="Yang G."/>
            <person name="Yang S."/>
            <person name="Bolund L."/>
            <person name="Kristiansen K."/>
            <person name="Zheng H."/>
            <person name="Li S."/>
            <person name="Zhang X."/>
            <person name="Yang H."/>
            <person name="Wang J."/>
            <person name="Sun R."/>
            <person name="Zhang B."/>
            <person name="Jiang S."/>
            <person name="Wang J."/>
            <person name="Du Y."/>
            <person name="Li S."/>
        </authorList>
    </citation>
    <scope>NUCLEOTIDE SEQUENCE [LARGE SCALE GENOMIC DNA]</scope>
    <source>
        <strain evidence="12">cv. 9930</strain>
    </source>
</reference>
<keyword evidence="12" id="KW-1185">Reference proteome</keyword>
<dbReference type="EMBL" id="CM002924">
    <property type="protein sequence ID" value="KGN59447.1"/>
    <property type="molecule type" value="Genomic_DNA"/>
</dbReference>
<dbReference type="Pfam" id="PF14226">
    <property type="entry name" value="DIOX_N"/>
    <property type="match status" value="1"/>
</dbReference>
<keyword evidence="3 8" id="KW-0479">Metal-binding</keyword>
<evidence type="ECO:0000256" key="2">
    <source>
        <dbReference type="ARBA" id="ARBA00008056"/>
    </source>
</evidence>
<evidence type="ECO:0000313" key="12">
    <source>
        <dbReference type="Proteomes" id="UP000029981"/>
    </source>
</evidence>
<evidence type="ECO:0000256" key="7">
    <source>
        <dbReference type="ARBA" id="ARBA00023004"/>
    </source>
</evidence>
<dbReference type="FunFam" id="2.60.120.330:FF:000023">
    <property type="entry name" value="Feruloyl CoA ortho-hydroxylase 1"/>
    <property type="match status" value="1"/>
</dbReference>
<dbReference type="PANTHER" id="PTHR47991">
    <property type="entry name" value="OXOGLUTARATE/IRON-DEPENDENT DIOXYGENASE"/>
    <property type="match status" value="1"/>
</dbReference>
<evidence type="ECO:0000256" key="6">
    <source>
        <dbReference type="ARBA" id="ARBA00023002"/>
    </source>
</evidence>
<evidence type="ECO:0000256" key="4">
    <source>
        <dbReference type="ARBA" id="ARBA00022896"/>
    </source>
</evidence>
<organism evidence="11 12">
    <name type="scientific">Cucumis sativus</name>
    <name type="common">Cucumber</name>
    <dbReference type="NCBI Taxonomy" id="3659"/>
    <lineage>
        <taxon>Eukaryota</taxon>
        <taxon>Viridiplantae</taxon>
        <taxon>Streptophyta</taxon>
        <taxon>Embryophyta</taxon>
        <taxon>Tracheophyta</taxon>
        <taxon>Spermatophyta</taxon>
        <taxon>Magnoliopsida</taxon>
        <taxon>eudicotyledons</taxon>
        <taxon>Gunneridae</taxon>
        <taxon>Pentapetalae</taxon>
        <taxon>rosids</taxon>
        <taxon>fabids</taxon>
        <taxon>Cucurbitales</taxon>
        <taxon>Cucurbitaceae</taxon>
        <taxon>Benincaseae</taxon>
        <taxon>Cucumis</taxon>
    </lineage>
</organism>
<dbReference type="OrthoDB" id="288590at2759"/>
<dbReference type="Pfam" id="PF03171">
    <property type="entry name" value="2OG-FeII_Oxy"/>
    <property type="match status" value="1"/>
</dbReference>
<dbReference type="STRING" id="3659.A0A0A0LFH9"/>
<dbReference type="PROSITE" id="PS51471">
    <property type="entry name" value="FE2OG_OXY"/>
    <property type="match status" value="1"/>
</dbReference>
<dbReference type="InterPro" id="IPR005123">
    <property type="entry name" value="Oxoglu/Fe-dep_dioxygenase_dom"/>
</dbReference>
<evidence type="ECO:0000256" key="3">
    <source>
        <dbReference type="ARBA" id="ARBA00022723"/>
    </source>
</evidence>
<dbReference type="Gene3D" id="2.60.120.330">
    <property type="entry name" value="B-lactam Antibiotic, Isopenicillin N Synthase, Chain"/>
    <property type="match status" value="1"/>
</dbReference>
<name>A0A0A0LFH9_CUCSA</name>
<feature type="compositionally biased region" description="Basic and acidic residues" evidence="9">
    <location>
        <begin position="9"/>
        <end position="26"/>
    </location>
</feature>
<dbReference type="OMA" id="TQGFFQI"/>
<reference evidence="11 12" key="4">
    <citation type="journal article" date="2011" name="BMC Genomics">
        <title>RNA-Seq improves annotation of protein-coding genes in the cucumber genome.</title>
        <authorList>
            <person name="Li Z."/>
            <person name="Zhang Z."/>
            <person name="Yan P."/>
            <person name="Huang S."/>
            <person name="Fei Z."/>
            <person name="Lin K."/>
        </authorList>
    </citation>
    <scope>NUCLEOTIDE SEQUENCE [LARGE SCALE GENOMIC DNA]</scope>
    <source>
        <strain evidence="12">cv. 9930</strain>
    </source>
</reference>
<evidence type="ECO:0000313" key="11">
    <source>
        <dbReference type="EMBL" id="KGN59447.1"/>
    </source>
</evidence>
<gene>
    <name evidence="11" type="ORF">Csa_3G821020</name>
</gene>
<dbReference type="PRINTS" id="PR00682">
    <property type="entry name" value="IPNSYNTHASE"/>
</dbReference>
<accession>A0A0A0LFH9</accession>
<dbReference type="GO" id="GO:0051213">
    <property type="term" value="F:dioxygenase activity"/>
    <property type="evidence" value="ECO:0007669"/>
    <property type="project" value="UniProtKB-KW"/>
</dbReference>
<dbReference type="InterPro" id="IPR044861">
    <property type="entry name" value="IPNS-like_FE2OG_OXY"/>
</dbReference>
<keyword evidence="4" id="KW-0847">Vitamin C</keyword>
<keyword evidence="5" id="KW-0223">Dioxygenase</keyword>
<evidence type="ECO:0000256" key="1">
    <source>
        <dbReference type="ARBA" id="ARBA00001961"/>
    </source>
</evidence>
<keyword evidence="6 8" id="KW-0560">Oxidoreductase</keyword>
<dbReference type="SUPFAM" id="SSF51197">
    <property type="entry name" value="Clavaminate synthase-like"/>
    <property type="match status" value="1"/>
</dbReference>
<feature type="domain" description="Fe2OG dioxygenase" evidence="10">
    <location>
        <begin position="208"/>
        <end position="315"/>
    </location>
</feature>
<keyword evidence="7 8" id="KW-0408">Iron</keyword>